<accession>A0A132AI93</accession>
<proteinExistence type="predicted"/>
<evidence type="ECO:0000313" key="1">
    <source>
        <dbReference type="EMBL" id="KPM10285.1"/>
    </source>
</evidence>
<dbReference type="OrthoDB" id="10495056at2759"/>
<evidence type="ECO:0000313" key="2">
    <source>
        <dbReference type="Proteomes" id="UP000616769"/>
    </source>
</evidence>
<dbReference type="AlphaFoldDB" id="A0A132AI93"/>
<organism evidence="1 2">
    <name type="scientific">Sarcoptes scabiei</name>
    <name type="common">Itch mite</name>
    <name type="synonym">Acarus scabiei</name>
    <dbReference type="NCBI Taxonomy" id="52283"/>
    <lineage>
        <taxon>Eukaryota</taxon>
        <taxon>Metazoa</taxon>
        <taxon>Ecdysozoa</taxon>
        <taxon>Arthropoda</taxon>
        <taxon>Chelicerata</taxon>
        <taxon>Arachnida</taxon>
        <taxon>Acari</taxon>
        <taxon>Acariformes</taxon>
        <taxon>Sarcoptiformes</taxon>
        <taxon>Astigmata</taxon>
        <taxon>Psoroptidia</taxon>
        <taxon>Sarcoptoidea</taxon>
        <taxon>Sarcoptidae</taxon>
        <taxon>Sarcoptinae</taxon>
        <taxon>Sarcoptes</taxon>
    </lineage>
</organism>
<gene>
    <name evidence="1" type="ORF">QR98_0088370</name>
</gene>
<comment type="caution">
    <text evidence="1">The sequence shown here is derived from an EMBL/GenBank/DDBJ whole genome shotgun (WGS) entry which is preliminary data.</text>
</comment>
<dbReference type="EMBL" id="JXLN01014876">
    <property type="protein sequence ID" value="KPM10285.1"/>
    <property type="molecule type" value="Genomic_DNA"/>
</dbReference>
<protein>
    <submittedName>
        <fullName evidence="1">Uncharacterized protein</fullName>
    </submittedName>
</protein>
<sequence>MSSSDKLFDSTKLINPELINLCQMLEQQKLISFDTLKNIKSYKINNSHEYLFVMHVAFKLTTSMTKYKLKSTPVRYLRMIDEKVTECTD</sequence>
<reference evidence="1 2" key="1">
    <citation type="journal article" date="2015" name="Parasit. Vectors">
        <title>Draft genome of the scabies mite.</title>
        <authorList>
            <person name="Rider S.D.Jr."/>
            <person name="Morgan M.S."/>
            <person name="Arlian L.G."/>
        </authorList>
    </citation>
    <scope>NUCLEOTIDE SEQUENCE [LARGE SCALE GENOMIC DNA]</scope>
    <source>
        <strain evidence="1">Arlian Lab</strain>
    </source>
</reference>
<dbReference type="Proteomes" id="UP000616769">
    <property type="component" value="Unassembled WGS sequence"/>
</dbReference>
<name>A0A132AI93_SARSC</name>
<dbReference type="VEuPathDB" id="VectorBase:SSCA000644"/>